<dbReference type="GO" id="GO:0005829">
    <property type="term" value="C:cytosol"/>
    <property type="evidence" value="ECO:0007669"/>
    <property type="project" value="TreeGrafter"/>
</dbReference>
<dbReference type="GO" id="GO:0019843">
    <property type="term" value="F:rRNA binding"/>
    <property type="evidence" value="ECO:0007669"/>
    <property type="project" value="UniProtKB-KW"/>
</dbReference>
<evidence type="ECO:0000313" key="7">
    <source>
        <dbReference type="Proteomes" id="UP000002601"/>
    </source>
</evidence>
<dbReference type="KEGG" id="dsa:Desal_1220"/>
<keyword evidence="4" id="KW-0694">RNA-binding</keyword>
<keyword evidence="3" id="KW-0699">rRNA-binding</keyword>
<dbReference type="Proteomes" id="UP000002601">
    <property type="component" value="Chromosome"/>
</dbReference>
<dbReference type="GO" id="GO:0042254">
    <property type="term" value="P:ribosome biogenesis"/>
    <property type="evidence" value="ECO:0007669"/>
    <property type="project" value="UniProtKB-KW"/>
</dbReference>
<dbReference type="RefSeq" id="WP_015851101.1">
    <property type="nucleotide sequence ID" value="NC_012881.1"/>
</dbReference>
<accession>C6C1N7</accession>
<evidence type="ECO:0000256" key="1">
    <source>
        <dbReference type="ARBA" id="ARBA00022490"/>
    </source>
</evidence>
<dbReference type="AlphaFoldDB" id="C6C1N7"/>
<feature type="compositionally biased region" description="Acidic residues" evidence="5">
    <location>
        <begin position="1"/>
        <end position="14"/>
    </location>
</feature>
<dbReference type="PANTHER" id="PTHR38101">
    <property type="entry name" value="UPF0307 PROTEIN YJGA"/>
    <property type="match status" value="1"/>
</dbReference>
<dbReference type="HAMAP" id="MF_00765">
    <property type="entry name" value="DarP"/>
    <property type="match status" value="1"/>
</dbReference>
<dbReference type="Pfam" id="PF04751">
    <property type="entry name" value="DarP"/>
    <property type="match status" value="1"/>
</dbReference>
<feature type="region of interest" description="Disordered" evidence="5">
    <location>
        <begin position="142"/>
        <end position="162"/>
    </location>
</feature>
<sequence length="171" mass="19815">MYDADDLYNDEEEYAGPSRSQKKRDMTALQKLAEKLMTLGPELVKKCGLPDYFIEEVLDAMAIKAHEAKRRKVQYIGKLMRDVDPQPLIDFLEDIETGNKADNMKFHALEVWRSRLIDGDFSVFDEITELHPQADRQRLSQLARNAKKEKEKSKPPKSSRALFKALRELSE</sequence>
<proteinExistence type="inferred from homology"/>
<keyword evidence="2" id="KW-0690">Ribosome biogenesis</keyword>
<dbReference type="PANTHER" id="PTHR38101:SF1">
    <property type="entry name" value="UPF0307 PROTEIN YJGA"/>
    <property type="match status" value="1"/>
</dbReference>
<organism evidence="6 7">
    <name type="scientific">Maridesulfovibrio salexigens (strain ATCC 14822 / DSM 2638 / NCIMB 8403 / VKM B-1763)</name>
    <name type="common">Desulfovibrio salexigens</name>
    <dbReference type="NCBI Taxonomy" id="526222"/>
    <lineage>
        <taxon>Bacteria</taxon>
        <taxon>Pseudomonadati</taxon>
        <taxon>Thermodesulfobacteriota</taxon>
        <taxon>Desulfovibrionia</taxon>
        <taxon>Desulfovibrionales</taxon>
        <taxon>Desulfovibrionaceae</taxon>
        <taxon>Maridesulfovibrio</taxon>
    </lineage>
</organism>
<dbReference type="EMBL" id="CP001649">
    <property type="protein sequence ID" value="ACS79283.1"/>
    <property type="molecule type" value="Genomic_DNA"/>
</dbReference>
<dbReference type="OrthoDB" id="5293604at2"/>
<dbReference type="CDD" id="cd16331">
    <property type="entry name" value="YjgA-like"/>
    <property type="match status" value="1"/>
</dbReference>
<dbReference type="HOGENOM" id="CLU_106757_3_0_7"/>
<name>C6C1N7_MARSD</name>
<dbReference type="PIRSF" id="PIRSF016183">
    <property type="entry name" value="UCP016183"/>
    <property type="match status" value="1"/>
</dbReference>
<dbReference type="InterPro" id="IPR006839">
    <property type="entry name" value="DarP"/>
</dbReference>
<feature type="region of interest" description="Disordered" evidence="5">
    <location>
        <begin position="1"/>
        <end position="24"/>
    </location>
</feature>
<dbReference type="eggNOG" id="COG3028">
    <property type="taxonomic scope" value="Bacteria"/>
</dbReference>
<reference evidence="6 7" key="1">
    <citation type="submission" date="2009-06" db="EMBL/GenBank/DDBJ databases">
        <title>Complete sequence of Desulfovibrio salexigens DSM 2638.</title>
        <authorList>
            <consortium name="US DOE Joint Genome Institute"/>
            <person name="Lucas S."/>
            <person name="Copeland A."/>
            <person name="Lapidus A."/>
            <person name="Glavina del Rio T."/>
            <person name="Tice H."/>
            <person name="Bruce D."/>
            <person name="Goodwin L."/>
            <person name="Pitluck S."/>
            <person name="Munk A.C."/>
            <person name="Brettin T."/>
            <person name="Detter J.C."/>
            <person name="Han C."/>
            <person name="Tapia R."/>
            <person name="Larimer F."/>
            <person name="Land M."/>
            <person name="Hauser L."/>
            <person name="Kyrpides N."/>
            <person name="Anderson I."/>
            <person name="Wall J.D."/>
            <person name="Arkin A.P."/>
            <person name="Dehal P."/>
            <person name="Chivian D."/>
            <person name="Giles B."/>
            <person name="Hazen T.C."/>
        </authorList>
    </citation>
    <scope>NUCLEOTIDE SEQUENCE [LARGE SCALE GENOMIC DNA]</scope>
    <source>
        <strain evidence="7">ATCC 14822 / DSM 2638 / NCIMB 8403 / VKM B-1763</strain>
    </source>
</reference>
<protein>
    <recommendedName>
        <fullName evidence="8">Ribosome-associated protein</fullName>
    </recommendedName>
</protein>
<dbReference type="Gene3D" id="1.10.60.30">
    <property type="entry name" value="PSPTO4464-like domains"/>
    <property type="match status" value="2"/>
</dbReference>
<dbReference type="NCBIfam" id="NF003593">
    <property type="entry name" value="PRK05255.1-1"/>
    <property type="match status" value="1"/>
</dbReference>
<gene>
    <name evidence="6" type="ordered locus">Desal_1220</name>
</gene>
<keyword evidence="1" id="KW-0963">Cytoplasm</keyword>
<evidence type="ECO:0008006" key="8">
    <source>
        <dbReference type="Google" id="ProtNLM"/>
    </source>
</evidence>
<dbReference type="SUPFAM" id="SSF158710">
    <property type="entry name" value="PSPTO4464-like"/>
    <property type="match status" value="1"/>
</dbReference>
<evidence type="ECO:0000256" key="5">
    <source>
        <dbReference type="SAM" id="MobiDB-lite"/>
    </source>
</evidence>
<evidence type="ECO:0000256" key="2">
    <source>
        <dbReference type="ARBA" id="ARBA00022517"/>
    </source>
</evidence>
<dbReference type="STRING" id="526222.Desal_1220"/>
<evidence type="ECO:0000256" key="3">
    <source>
        <dbReference type="ARBA" id="ARBA00022730"/>
    </source>
</evidence>
<keyword evidence="7" id="KW-1185">Reference proteome</keyword>
<evidence type="ECO:0000313" key="6">
    <source>
        <dbReference type="EMBL" id="ACS79283.1"/>
    </source>
</evidence>
<evidence type="ECO:0000256" key="4">
    <source>
        <dbReference type="ARBA" id="ARBA00022884"/>
    </source>
</evidence>
<dbReference type="InterPro" id="IPR023153">
    <property type="entry name" value="DarP_sf"/>
</dbReference>